<evidence type="ECO:0000259" key="7">
    <source>
        <dbReference type="Pfam" id="PF02826"/>
    </source>
</evidence>
<dbReference type="Gene3D" id="3.40.50.720">
    <property type="entry name" value="NAD(P)-binding Rossmann-like Domain"/>
    <property type="match status" value="2"/>
</dbReference>
<dbReference type="InterPro" id="IPR036291">
    <property type="entry name" value="NAD(P)-bd_dom_sf"/>
</dbReference>
<dbReference type="InterPro" id="IPR029752">
    <property type="entry name" value="D-isomer_DH_CS1"/>
</dbReference>
<dbReference type="Proteomes" id="UP000184096">
    <property type="component" value="Chromosome I"/>
</dbReference>
<evidence type="ECO:0000256" key="4">
    <source>
        <dbReference type="ARBA" id="ARBA00023027"/>
    </source>
</evidence>
<dbReference type="PROSITE" id="PS00065">
    <property type="entry name" value="D_2_HYDROXYACID_DH_1"/>
    <property type="match status" value="1"/>
</dbReference>
<dbReference type="PANTHER" id="PTHR42789">
    <property type="entry name" value="D-ISOMER SPECIFIC 2-HYDROXYACID DEHYDROGENASE FAMILY PROTEIN (AFU_ORTHOLOGUE AFUA_6G10090)"/>
    <property type="match status" value="1"/>
</dbReference>
<dbReference type="PANTHER" id="PTHR42789:SF1">
    <property type="entry name" value="D-ISOMER SPECIFIC 2-HYDROXYACID DEHYDROGENASE FAMILY PROTEIN (AFU_ORTHOLOGUE AFUA_6G10090)"/>
    <property type="match status" value="1"/>
</dbReference>
<evidence type="ECO:0000259" key="6">
    <source>
        <dbReference type="Pfam" id="PF00389"/>
    </source>
</evidence>
<keyword evidence="2" id="KW-0028">Amino-acid biosynthesis</keyword>
<dbReference type="AlphaFoldDB" id="A0A1M7UD77"/>
<proteinExistence type="inferred from homology"/>
<comment type="similarity">
    <text evidence="1 5">Belongs to the D-isomer specific 2-hydroxyacid dehydrogenase family.</text>
</comment>
<dbReference type="GO" id="GO:0051287">
    <property type="term" value="F:NAD binding"/>
    <property type="evidence" value="ECO:0007669"/>
    <property type="project" value="InterPro"/>
</dbReference>
<protein>
    <submittedName>
        <fullName evidence="8">D-3-phosphoglycerate dehydrogenase</fullName>
    </submittedName>
</protein>
<dbReference type="CDD" id="cd12169">
    <property type="entry name" value="PGDH_like_1"/>
    <property type="match status" value="1"/>
</dbReference>
<keyword evidence="4" id="KW-0520">NAD</keyword>
<feature type="domain" description="D-isomer specific 2-hydroxyacid dehydrogenase catalytic" evidence="6">
    <location>
        <begin position="37"/>
        <end position="328"/>
    </location>
</feature>
<organism evidence="8 9">
    <name type="scientific">Bradyrhizobium erythrophlei</name>
    <dbReference type="NCBI Taxonomy" id="1437360"/>
    <lineage>
        <taxon>Bacteria</taxon>
        <taxon>Pseudomonadati</taxon>
        <taxon>Pseudomonadota</taxon>
        <taxon>Alphaproteobacteria</taxon>
        <taxon>Hyphomicrobiales</taxon>
        <taxon>Nitrobacteraceae</taxon>
        <taxon>Bradyrhizobium</taxon>
    </lineage>
</organism>
<name>A0A1M7UD77_9BRAD</name>
<evidence type="ECO:0000256" key="3">
    <source>
        <dbReference type="ARBA" id="ARBA00023002"/>
    </source>
</evidence>
<feature type="domain" description="D-isomer specific 2-hydroxyacid dehydrogenase NAD-binding" evidence="7">
    <location>
        <begin position="126"/>
        <end position="300"/>
    </location>
</feature>
<dbReference type="Pfam" id="PF00389">
    <property type="entry name" value="2-Hacid_dh"/>
    <property type="match status" value="1"/>
</dbReference>
<dbReference type="SUPFAM" id="SSF52283">
    <property type="entry name" value="Formate/glycerate dehydrogenase catalytic domain-like"/>
    <property type="match status" value="1"/>
</dbReference>
<sequence length="331" mass="36647">MERRPYSEVDLTMTRLRCAILDDYLNLSLKVADWSKVEDRVDITVFSQPFASPEAAVSALKDFEVILAMRERTPFPRAMFDALPKLKLLITSGMRNNSIDLAAAKDKQIVVCGTHWPRDPTAALTMGMILELTRNIGRENARMHAGEYLQKHVGIEIDGKTLGVLGLGKLGAKVSAMAKVFGMNVIAWSPNLTKERCQEVGVGYATKEELFSTADIITIHMVLSDRSRGLVGAADLARMKPTSFLVNSARGPIVDELALLETLKARKIAGAAVDVFSVEPLPVDHPFRKLDNLVLTPHLGYVTQETFIAHYNQMVEGIDGWFKSEPVRRLA</sequence>
<evidence type="ECO:0000256" key="5">
    <source>
        <dbReference type="RuleBase" id="RU003719"/>
    </source>
</evidence>
<dbReference type="GO" id="GO:0008652">
    <property type="term" value="P:amino acid biosynthetic process"/>
    <property type="evidence" value="ECO:0007669"/>
    <property type="project" value="UniProtKB-KW"/>
</dbReference>
<evidence type="ECO:0000256" key="1">
    <source>
        <dbReference type="ARBA" id="ARBA00005854"/>
    </source>
</evidence>
<dbReference type="PROSITE" id="PS00671">
    <property type="entry name" value="D_2_HYDROXYACID_DH_3"/>
    <property type="match status" value="1"/>
</dbReference>
<dbReference type="InterPro" id="IPR006139">
    <property type="entry name" value="D-isomer_2_OHA_DH_cat_dom"/>
</dbReference>
<reference evidence="9" key="1">
    <citation type="submission" date="2016-11" db="EMBL/GenBank/DDBJ databases">
        <authorList>
            <person name="Varghese N."/>
            <person name="Submissions S."/>
        </authorList>
    </citation>
    <scope>NUCLEOTIDE SEQUENCE [LARGE SCALE GENOMIC DNA]</scope>
    <source>
        <strain evidence="9">GAS401</strain>
    </source>
</reference>
<keyword evidence="9" id="KW-1185">Reference proteome</keyword>
<evidence type="ECO:0000313" key="9">
    <source>
        <dbReference type="Proteomes" id="UP000184096"/>
    </source>
</evidence>
<dbReference type="InterPro" id="IPR029753">
    <property type="entry name" value="D-isomer_DH_CS"/>
</dbReference>
<accession>A0A1M7UD77</accession>
<evidence type="ECO:0000313" key="8">
    <source>
        <dbReference type="EMBL" id="SHN80875.1"/>
    </source>
</evidence>
<dbReference type="InterPro" id="IPR006140">
    <property type="entry name" value="D-isomer_DH_NAD-bd"/>
</dbReference>
<dbReference type="GO" id="GO:0016616">
    <property type="term" value="F:oxidoreductase activity, acting on the CH-OH group of donors, NAD or NADP as acceptor"/>
    <property type="evidence" value="ECO:0007669"/>
    <property type="project" value="InterPro"/>
</dbReference>
<dbReference type="SUPFAM" id="SSF51735">
    <property type="entry name" value="NAD(P)-binding Rossmann-fold domains"/>
    <property type="match status" value="1"/>
</dbReference>
<dbReference type="EMBL" id="LT670849">
    <property type="protein sequence ID" value="SHN80875.1"/>
    <property type="molecule type" value="Genomic_DNA"/>
</dbReference>
<keyword evidence="3 5" id="KW-0560">Oxidoreductase</keyword>
<gene>
    <name evidence="8" type="ORF">SAMN05444170_4533</name>
</gene>
<dbReference type="Pfam" id="PF02826">
    <property type="entry name" value="2-Hacid_dh_C"/>
    <property type="match status" value="1"/>
</dbReference>
<dbReference type="InterPro" id="IPR050857">
    <property type="entry name" value="D-2-hydroxyacid_DH"/>
</dbReference>
<evidence type="ECO:0000256" key="2">
    <source>
        <dbReference type="ARBA" id="ARBA00022605"/>
    </source>
</evidence>